<protein>
    <recommendedName>
        <fullName evidence="1">DUF5655 domain-containing protein</fullName>
    </recommendedName>
</protein>
<dbReference type="Pfam" id="PF18899">
    <property type="entry name" value="DUF5655"/>
    <property type="match status" value="1"/>
</dbReference>
<dbReference type="Gene3D" id="3.40.1350.10">
    <property type="match status" value="1"/>
</dbReference>
<name>A0A0G1H324_9BACT</name>
<gene>
    <name evidence="2" type="ORF">UW30_C0004G0015</name>
</gene>
<dbReference type="AlphaFoldDB" id="A0A0G1H324"/>
<feature type="domain" description="DUF5655" evidence="1">
    <location>
        <begin position="192"/>
        <end position="299"/>
    </location>
</feature>
<dbReference type="PATRIC" id="fig|1618647.3.peg.244"/>
<proteinExistence type="predicted"/>
<dbReference type="InterPro" id="IPR043714">
    <property type="entry name" value="DUF5655"/>
</dbReference>
<evidence type="ECO:0000313" key="3">
    <source>
        <dbReference type="Proteomes" id="UP000034736"/>
    </source>
</evidence>
<evidence type="ECO:0000259" key="1">
    <source>
        <dbReference type="Pfam" id="PF18899"/>
    </source>
</evidence>
<organism evidence="2 3">
    <name type="scientific">Candidatus Giovannonibacteria bacterium GW2011_GWA2_44_13b</name>
    <dbReference type="NCBI Taxonomy" id="1618647"/>
    <lineage>
        <taxon>Bacteria</taxon>
        <taxon>Candidatus Giovannoniibacteriota</taxon>
    </lineage>
</organism>
<dbReference type="EMBL" id="LCHU01000004">
    <property type="protein sequence ID" value="KKT41816.1"/>
    <property type="molecule type" value="Genomic_DNA"/>
</dbReference>
<dbReference type="STRING" id="1618647.UW30_C0004G0015"/>
<dbReference type="GO" id="GO:0003676">
    <property type="term" value="F:nucleic acid binding"/>
    <property type="evidence" value="ECO:0007669"/>
    <property type="project" value="InterPro"/>
</dbReference>
<comment type="caution">
    <text evidence="2">The sequence shown here is derived from an EMBL/GenBank/DDBJ whole genome shotgun (WGS) entry which is preliminary data.</text>
</comment>
<dbReference type="InterPro" id="IPR011856">
    <property type="entry name" value="tRNA_endonuc-like_dom_sf"/>
</dbReference>
<dbReference type="Proteomes" id="UP000034736">
    <property type="component" value="Unassembled WGS sequence"/>
</dbReference>
<reference evidence="2 3" key="1">
    <citation type="journal article" date="2015" name="Nature">
        <title>rRNA introns, odd ribosomes, and small enigmatic genomes across a large radiation of phyla.</title>
        <authorList>
            <person name="Brown C.T."/>
            <person name="Hug L.A."/>
            <person name="Thomas B.C."/>
            <person name="Sharon I."/>
            <person name="Castelle C.J."/>
            <person name="Singh A."/>
            <person name="Wilkins M.J."/>
            <person name="Williams K.H."/>
            <person name="Banfield J.F."/>
        </authorList>
    </citation>
    <scope>NUCLEOTIDE SEQUENCE [LARGE SCALE GENOMIC DNA]</scope>
</reference>
<evidence type="ECO:0000313" key="2">
    <source>
        <dbReference type="EMBL" id="KKT41816.1"/>
    </source>
</evidence>
<accession>A0A0G1H324</accession>
<sequence>MPIFQISNSKLSQIKEKDIDLEKDIQMITEENLETVFGLRFVKSEFALQKFRIDTLAFDKETDAFVIIEYKRDRSFSVIDQGYAYLALMLNNKADFILEYNERTKGALRREDVDWSQSRVLFLAQSFTTYQQNAINFRDLPIELWEVKAFDNATILYNQLLSPESKESIKTITKNKTIESVSREVKVYTLEDHFTVNDNIKNLFSALREKVLALGEDIEEWPKKKYIVYRARQAFLYVHLQQSQIKLYVIIHKSKLNDPKEISRDVTKIGHFGGGNTELIFDKTEDLSYIMTLVEQSYRASKQ</sequence>